<evidence type="ECO:0000313" key="2">
    <source>
        <dbReference type="Proteomes" id="UP001519363"/>
    </source>
</evidence>
<evidence type="ECO:0000313" key="1">
    <source>
        <dbReference type="EMBL" id="MBP2474525.1"/>
    </source>
</evidence>
<gene>
    <name evidence="1" type="ORF">JOF53_003397</name>
</gene>
<dbReference type="EMBL" id="JAGIOO010000001">
    <property type="protein sequence ID" value="MBP2474525.1"/>
    <property type="molecule type" value="Genomic_DNA"/>
</dbReference>
<name>A0ABS5AD73_9PSEU</name>
<sequence length="174" mass="19787">MFDFGIPGYRPHWLSGAREIRAELGERLAALHGRVLHHVWLLWDTEDGSWWSDAPVLLDFGADQVEINHWKFDEVSVTWNAADRSLPNTWLPEEPGRLEWRADPLPELAALAGGTVHEVRLLVWRNDKQRRGADLDHGSVAFQFVLDGGAFAVENAMDENGLLFGEPPREYRPV</sequence>
<accession>A0ABS5AD73</accession>
<keyword evidence="2" id="KW-1185">Reference proteome</keyword>
<protein>
    <submittedName>
        <fullName evidence="1">Uncharacterized protein</fullName>
    </submittedName>
</protein>
<proteinExistence type="predicted"/>
<dbReference type="RefSeq" id="WP_086783378.1">
    <property type="nucleotide sequence ID" value="NZ_JAGIOO010000001.1"/>
</dbReference>
<comment type="caution">
    <text evidence="1">The sequence shown here is derived from an EMBL/GenBank/DDBJ whole genome shotgun (WGS) entry which is preliminary data.</text>
</comment>
<dbReference type="Proteomes" id="UP001519363">
    <property type="component" value="Unassembled WGS sequence"/>
</dbReference>
<reference evidence="1 2" key="1">
    <citation type="submission" date="2021-03" db="EMBL/GenBank/DDBJ databases">
        <title>Sequencing the genomes of 1000 actinobacteria strains.</title>
        <authorList>
            <person name="Klenk H.-P."/>
        </authorList>
    </citation>
    <scope>NUCLEOTIDE SEQUENCE [LARGE SCALE GENOMIC DNA]</scope>
    <source>
        <strain evidence="1 2">DSM 44580</strain>
    </source>
</reference>
<organism evidence="1 2">
    <name type="scientific">Crossiella equi</name>
    <dbReference type="NCBI Taxonomy" id="130796"/>
    <lineage>
        <taxon>Bacteria</taxon>
        <taxon>Bacillati</taxon>
        <taxon>Actinomycetota</taxon>
        <taxon>Actinomycetes</taxon>
        <taxon>Pseudonocardiales</taxon>
        <taxon>Pseudonocardiaceae</taxon>
        <taxon>Crossiella</taxon>
    </lineage>
</organism>